<dbReference type="InterPro" id="IPR033428">
    <property type="entry name" value="DUF5118"/>
</dbReference>
<feature type="signal peptide" evidence="1">
    <location>
        <begin position="1"/>
        <end position="30"/>
    </location>
</feature>
<dbReference type="EMBL" id="AP018049">
    <property type="protein sequence ID" value="BBA28578.1"/>
    <property type="molecule type" value="Genomic_DNA"/>
</dbReference>
<dbReference type="PANTHER" id="PTHR38478">
    <property type="entry name" value="PEPTIDASE M1A AND M12B"/>
    <property type="match status" value="1"/>
</dbReference>
<dbReference type="Pfam" id="PF17148">
    <property type="entry name" value="DUF5117"/>
    <property type="match status" value="1"/>
</dbReference>
<dbReference type="Pfam" id="PF16313">
    <property type="entry name" value="DUF4953"/>
    <property type="match status" value="1"/>
</dbReference>
<keyword evidence="1" id="KW-0732">Signal</keyword>
<dbReference type="Pfam" id="PF17162">
    <property type="entry name" value="DUF5118"/>
    <property type="match status" value="1"/>
</dbReference>
<evidence type="ECO:0008006" key="7">
    <source>
        <dbReference type="Google" id="ProtNLM"/>
    </source>
</evidence>
<dbReference type="InterPro" id="IPR033413">
    <property type="entry name" value="DUF5117"/>
</dbReference>
<protein>
    <recommendedName>
        <fullName evidence="7">Zinc-dependent metalloprotease</fullName>
    </recommendedName>
</protein>
<dbReference type="InterPro" id="IPR032534">
    <property type="entry name" value="EcxA_zinc-bd"/>
</dbReference>
<dbReference type="CDD" id="cd04276">
    <property type="entry name" value="ZnMc_MMP_like_2"/>
    <property type="match status" value="1"/>
</dbReference>
<reference evidence="5 6" key="1">
    <citation type="submission" date="2017-05" db="EMBL/GenBank/DDBJ databases">
        <title>whole genome sequence of Prevotella melaninogenica GAI 07411.</title>
        <authorList>
            <person name="Kondo Y."/>
            <person name="Hoshino T."/>
        </authorList>
    </citation>
    <scope>NUCLEOTIDE SEQUENCE [LARGE SCALE GENOMIC DNA]</scope>
    <source>
        <strain evidence="5 6">GAI 07411</strain>
    </source>
</reference>
<evidence type="ECO:0000259" key="3">
    <source>
        <dbReference type="Pfam" id="PF17148"/>
    </source>
</evidence>
<evidence type="ECO:0000259" key="4">
    <source>
        <dbReference type="Pfam" id="PF17162"/>
    </source>
</evidence>
<dbReference type="OrthoDB" id="9776599at2"/>
<dbReference type="PANTHER" id="PTHR38478:SF1">
    <property type="entry name" value="ZINC DEPENDENT METALLOPROTEASE DOMAIN LIPOPROTEIN"/>
    <property type="match status" value="1"/>
</dbReference>
<feature type="chain" id="PRO_5012693444" description="Zinc-dependent metalloprotease" evidence="1">
    <location>
        <begin position="31"/>
        <end position="849"/>
    </location>
</feature>
<dbReference type="InterPro" id="IPR034032">
    <property type="entry name" value="Zn_MMP-like_bac"/>
</dbReference>
<dbReference type="AlphaFoldDB" id="A0A250KFZ8"/>
<feature type="domain" description="EcxA zinc-binding" evidence="2">
    <location>
        <begin position="437"/>
        <end position="730"/>
    </location>
</feature>
<feature type="domain" description="DUF5117" evidence="3">
    <location>
        <begin position="109"/>
        <end position="296"/>
    </location>
</feature>
<evidence type="ECO:0000313" key="5">
    <source>
        <dbReference type="EMBL" id="BBA28578.1"/>
    </source>
</evidence>
<sequence>MIRMNFSFKNSVLGGALLLLLVLQSTVAKADDDKSKSKPKKETKYDRLFKDRKTETARSMFITVHKLDNKIYFELPRTLLKKQMMLGGAITSTTDASTVTVGSTSSNPVLFYFDIQDSSVVMKTPNNVLFKENANSADLDAALALNYRDGIWQGFNIMAYNNDSSAVVFDVTSLMGKPNNLISVMPTKNGNYSIKATPKSELSFIRGIKSFDTNVIVNNDFTYGVSTSLMSMPIGGERPTTVGVSYSVALVSESAMRPRIMDSRIGVNYSARLGIPQEGTGTKRIFFSHRWNLVPKDKKAYAKGKLTQPANPIRFYLDDTFPEAWKQPIREGVLEWNKAFEKIGFKNAIEVVDFPQKQGDFDPDNIQYSCIRYIPSGSSSAPKSDIHVNPNTGEIVAASMFIYSDVEKLLHKWRLIETGAVDPSVRSNRLSAAKFAEGLKMLVTKETGSMLGLLDNLGASATYSTDSLRNARFTTTMGLAPSVMDDVHYNYVAQPTDNGVRLAPTGLGMYDYFTIDWNYRYFDTDNVSINEEKNTLEAFVDKKVTNPRLRYYAERNAKWDPRLVAGALGNDMIASANLANKNYTIVENNLSKWIRNDEDTRIKEQLYLQISQNRYSLFKQVLSNVGGMYLNNMKISAGVPQYQVVSKDLQRRSLLWCLQEAMSFKKYANRDFERKGYLAVSYYDQSLEFMGYDLMAARMRVAITSYLNPNSYTQKEYFDDMYNTLFKSVAEMRAPSQGERVLQRAFMSQAQSVVSKATGNGGSGGGSGSSMALKGDDLGATPGFGDPSQNLAPAVDITLADNSELYFYNCLLKLRTALEKCLKANLPLEARTHYEMMLFKINKTMEVKK</sequence>
<evidence type="ECO:0000259" key="2">
    <source>
        <dbReference type="Pfam" id="PF16313"/>
    </source>
</evidence>
<gene>
    <name evidence="5" type="ORF">PMEL1_00481</name>
</gene>
<dbReference type="Proteomes" id="UP000267517">
    <property type="component" value="Chromosome I"/>
</dbReference>
<organism evidence="5 6">
    <name type="scientific">Prevotella melaninogenica</name>
    <dbReference type="NCBI Taxonomy" id="28132"/>
    <lineage>
        <taxon>Bacteria</taxon>
        <taxon>Pseudomonadati</taxon>
        <taxon>Bacteroidota</taxon>
        <taxon>Bacteroidia</taxon>
        <taxon>Bacteroidales</taxon>
        <taxon>Prevotellaceae</taxon>
        <taxon>Prevotella</taxon>
    </lineage>
</organism>
<evidence type="ECO:0000256" key="1">
    <source>
        <dbReference type="SAM" id="SignalP"/>
    </source>
</evidence>
<feature type="domain" description="DUF5118" evidence="4">
    <location>
        <begin position="44"/>
        <end position="92"/>
    </location>
</feature>
<evidence type="ECO:0000313" key="6">
    <source>
        <dbReference type="Proteomes" id="UP000267517"/>
    </source>
</evidence>
<dbReference type="RefSeq" id="WP_120173792.1">
    <property type="nucleotide sequence ID" value="NZ_AP018049.1"/>
</dbReference>
<accession>A0A250KFZ8</accession>
<name>A0A250KFZ8_9BACT</name>
<proteinExistence type="predicted"/>